<proteinExistence type="predicted"/>
<dbReference type="RefSeq" id="WP_126357282.1">
    <property type="nucleotide sequence ID" value="NZ_LR134201.1"/>
</dbReference>
<accession>A0A447V5P2</accession>
<reference evidence="1 2" key="1">
    <citation type="submission" date="2018-12" db="EMBL/GenBank/DDBJ databases">
        <authorList>
            <consortium name="Pathogen Informatics"/>
        </authorList>
    </citation>
    <scope>NUCLEOTIDE SEQUENCE [LARGE SCALE GENOMIC DNA]</scope>
    <source>
        <strain evidence="1 2">NCTC11466</strain>
    </source>
</reference>
<gene>
    <name evidence="1" type="ORF">NCTC11466_03475</name>
</gene>
<evidence type="ECO:0000313" key="2">
    <source>
        <dbReference type="Proteomes" id="UP000274122"/>
    </source>
</evidence>
<dbReference type="OrthoDB" id="5690318at2"/>
<organism evidence="1 2">
    <name type="scientific">Cedecea lapagei</name>
    <dbReference type="NCBI Taxonomy" id="158823"/>
    <lineage>
        <taxon>Bacteria</taxon>
        <taxon>Pseudomonadati</taxon>
        <taxon>Pseudomonadota</taxon>
        <taxon>Gammaproteobacteria</taxon>
        <taxon>Enterobacterales</taxon>
        <taxon>Enterobacteriaceae</taxon>
        <taxon>Cedecea</taxon>
    </lineage>
</organism>
<dbReference type="EMBL" id="LR134201">
    <property type="protein sequence ID" value="VEB99926.1"/>
    <property type="molecule type" value="Genomic_DNA"/>
</dbReference>
<sequence length="292" mass="32290">MTYQKRKLKFEFKLEKGAFNQDGDNILTIDNIKASVNVGGYGGTTGTVMNAEVYGLSLDKMALLSFKGIQYEQTLQNMMRVWANDELIFTGSIGSCYIDLGRMPEAPLIIQATSTFYDQSLTSADFTVKGEVKVADIITAMAKEMGFAAVITSDVTEVETDPFYHGNLYQQMTTCMRAHDLTWDFRNGAVYVWKYGGQIDEVMPFVSAQNGLIGYPIFNGFGVTITTMFSSMLVRGRNLKLETELPNASGVYGINESSHILSTWQEGGPWYTQCNLSLFTQGAPDAKAQGQT</sequence>
<keyword evidence="2" id="KW-1185">Reference proteome</keyword>
<dbReference type="AlphaFoldDB" id="A0A447V5P2"/>
<name>A0A447V5P2_9ENTR</name>
<evidence type="ECO:0000313" key="1">
    <source>
        <dbReference type="EMBL" id="VEB99926.1"/>
    </source>
</evidence>
<dbReference type="Proteomes" id="UP000274122">
    <property type="component" value="Chromosome"/>
</dbReference>
<protein>
    <submittedName>
        <fullName evidence="1">Uncharacterized protein</fullName>
    </submittedName>
</protein>
<dbReference type="KEGG" id="clap:NCTC11466_03475"/>